<keyword evidence="1" id="KW-1133">Transmembrane helix</keyword>
<gene>
    <name evidence="4" type="ORF">F4W09_04050</name>
</gene>
<feature type="transmembrane region" description="Helical" evidence="1">
    <location>
        <begin position="54"/>
        <end position="87"/>
    </location>
</feature>
<comment type="caution">
    <text evidence="4">The sequence shown here is derived from an EMBL/GenBank/DDBJ whole genome shotgun (WGS) entry which is preliminary data.</text>
</comment>
<feature type="transmembrane region" description="Helical" evidence="1">
    <location>
        <begin position="178"/>
        <end position="195"/>
    </location>
</feature>
<dbReference type="Pfam" id="PF13194">
    <property type="entry name" value="DUF4010"/>
    <property type="match status" value="1"/>
</dbReference>
<feature type="transmembrane region" description="Helical" evidence="1">
    <location>
        <begin position="241"/>
        <end position="263"/>
    </location>
</feature>
<dbReference type="InterPro" id="IPR025105">
    <property type="entry name" value="DUF4010"/>
</dbReference>
<keyword evidence="1" id="KW-0812">Transmembrane</keyword>
<sequence length="419" mass="44481">MSDLLFNQTLEQASFQELLTMMAVALGCGLVIGLERERSKQRENPNSFAGVRSFAICALMGALCFALGTVIGIVGAIIVGAITVFSLRNQIDDPGVTTELAFVMTYFIGALCIWHAPFAAGLSVILTIILMLKHPIHGFASQWITEHEFRDGLFLLALILVALPLTPNTPLWGTVLNPHIILKLLALILAVQALAHISKRLLSAKNALILSALASGFVSSTATIASLGMEIRAGRAEAVPNAGAALLSCVATLLQLLLIVAGINLNWLKLIILPALAAISILILWALWLMRKTKPSTPTEHPDGRMFSLKEAAIIAATLTIIQAVVYGLSLLLGDAGLIIGTLLASLFEIHAAIAAIVVQGDPANHTLVYALILGMAAHAIAKSINAGLTGGGKYALAFAPAQILHMLVFILILWWMIP</sequence>
<evidence type="ECO:0000313" key="4">
    <source>
        <dbReference type="EMBL" id="KAB1857915.1"/>
    </source>
</evidence>
<dbReference type="Proteomes" id="UP000325788">
    <property type="component" value="Unassembled WGS sequence"/>
</dbReference>
<protein>
    <submittedName>
        <fullName evidence="4">MgtC/SapB family protein</fullName>
    </submittedName>
</protein>
<name>A0A5N4WTP6_9GAMM</name>
<feature type="transmembrane region" description="Helical" evidence="1">
    <location>
        <begin position="107"/>
        <end position="132"/>
    </location>
</feature>
<dbReference type="AlphaFoldDB" id="A0A5N4WTP6"/>
<feature type="transmembrane region" description="Helical" evidence="1">
    <location>
        <begin position="207"/>
        <end position="229"/>
    </location>
</feature>
<dbReference type="PANTHER" id="PTHR39084">
    <property type="entry name" value="MEMBRANE PROTEIN-RELATED"/>
    <property type="match status" value="1"/>
</dbReference>
<evidence type="ECO:0000313" key="5">
    <source>
        <dbReference type="Proteomes" id="UP000325788"/>
    </source>
</evidence>
<dbReference type="RefSeq" id="WP_104440855.1">
    <property type="nucleotide sequence ID" value="NZ_JBODRR010000130.1"/>
</dbReference>
<dbReference type="Pfam" id="PF02308">
    <property type="entry name" value="MgtC"/>
    <property type="match status" value="1"/>
</dbReference>
<evidence type="ECO:0000259" key="2">
    <source>
        <dbReference type="Pfam" id="PF02308"/>
    </source>
</evidence>
<feature type="transmembrane region" description="Helical" evidence="1">
    <location>
        <begin position="340"/>
        <end position="361"/>
    </location>
</feature>
<dbReference type="InterPro" id="IPR049177">
    <property type="entry name" value="MgtC_SapB_SrpB_YhiD_N"/>
</dbReference>
<feature type="transmembrane region" description="Helical" evidence="1">
    <location>
        <begin position="312"/>
        <end position="333"/>
    </location>
</feature>
<organism evidence="4 5">
    <name type="scientific">Acinetobacter tandoii</name>
    <dbReference type="NCBI Taxonomy" id="202954"/>
    <lineage>
        <taxon>Bacteria</taxon>
        <taxon>Pseudomonadati</taxon>
        <taxon>Pseudomonadota</taxon>
        <taxon>Gammaproteobacteria</taxon>
        <taxon>Moraxellales</taxon>
        <taxon>Moraxellaceae</taxon>
        <taxon>Acinetobacter</taxon>
    </lineage>
</organism>
<feature type="domain" description="MgtC/SapB/SrpB/YhiD N-terminal" evidence="2">
    <location>
        <begin position="22"/>
        <end position="138"/>
    </location>
</feature>
<evidence type="ECO:0000259" key="3">
    <source>
        <dbReference type="Pfam" id="PF13194"/>
    </source>
</evidence>
<dbReference type="EMBL" id="VXLD01000002">
    <property type="protein sequence ID" value="KAB1857915.1"/>
    <property type="molecule type" value="Genomic_DNA"/>
</dbReference>
<feature type="domain" description="DUF4010" evidence="3">
    <location>
        <begin position="187"/>
        <end position="390"/>
    </location>
</feature>
<evidence type="ECO:0000256" key="1">
    <source>
        <dbReference type="SAM" id="Phobius"/>
    </source>
</evidence>
<feature type="transmembrane region" description="Helical" evidence="1">
    <location>
        <begin position="367"/>
        <end position="385"/>
    </location>
</feature>
<dbReference type="PANTHER" id="PTHR39084:SF1">
    <property type="entry name" value="DUF4010 DOMAIN-CONTAINING PROTEIN"/>
    <property type="match status" value="1"/>
</dbReference>
<accession>A0A5N4WTP6</accession>
<reference evidence="4 5" key="1">
    <citation type="submission" date="2019-09" db="EMBL/GenBank/DDBJ databases">
        <title>Draft genome sequence of Acinetobacter tandoii W4-4-4 isolated from environmental water sample.</title>
        <authorList>
            <person name="Wee S.K."/>
            <person name="Yan B."/>
            <person name="Mustaffa S.B."/>
            <person name="Yap E.P.H."/>
        </authorList>
    </citation>
    <scope>NUCLEOTIDE SEQUENCE [LARGE SCALE GENOMIC DNA]</scope>
    <source>
        <strain evidence="4 5">W4-4-4</strain>
    </source>
</reference>
<feature type="transmembrane region" description="Helical" evidence="1">
    <location>
        <begin position="15"/>
        <end position="34"/>
    </location>
</feature>
<proteinExistence type="predicted"/>
<keyword evidence="1" id="KW-0472">Membrane</keyword>
<feature type="transmembrane region" description="Helical" evidence="1">
    <location>
        <begin position="397"/>
        <end position="418"/>
    </location>
</feature>
<feature type="transmembrane region" description="Helical" evidence="1">
    <location>
        <begin position="153"/>
        <end position="172"/>
    </location>
</feature>
<feature type="transmembrane region" description="Helical" evidence="1">
    <location>
        <begin position="270"/>
        <end position="290"/>
    </location>
</feature>